<dbReference type="Proteomes" id="UP000838756">
    <property type="component" value="Unassembled WGS sequence"/>
</dbReference>
<evidence type="ECO:0000313" key="2">
    <source>
        <dbReference type="Proteomes" id="UP000838756"/>
    </source>
</evidence>
<keyword evidence="2" id="KW-1185">Reference proteome</keyword>
<dbReference type="AlphaFoldDB" id="A0A8S4RM23"/>
<comment type="caution">
    <text evidence="1">The sequence shown here is derived from an EMBL/GenBank/DDBJ whole genome shotgun (WGS) entry which is preliminary data.</text>
</comment>
<dbReference type="EMBL" id="CAKXAJ010025255">
    <property type="protein sequence ID" value="CAH2237199.1"/>
    <property type="molecule type" value="Genomic_DNA"/>
</dbReference>
<evidence type="ECO:0000313" key="1">
    <source>
        <dbReference type="EMBL" id="CAH2237199.1"/>
    </source>
</evidence>
<proteinExistence type="predicted"/>
<reference evidence="1" key="1">
    <citation type="submission" date="2022-03" db="EMBL/GenBank/DDBJ databases">
        <authorList>
            <person name="Lindestad O."/>
        </authorList>
    </citation>
    <scope>NUCLEOTIDE SEQUENCE</scope>
</reference>
<dbReference type="OrthoDB" id="407509at2759"/>
<organism evidence="1 2">
    <name type="scientific">Pararge aegeria aegeria</name>
    <dbReference type="NCBI Taxonomy" id="348720"/>
    <lineage>
        <taxon>Eukaryota</taxon>
        <taxon>Metazoa</taxon>
        <taxon>Ecdysozoa</taxon>
        <taxon>Arthropoda</taxon>
        <taxon>Hexapoda</taxon>
        <taxon>Insecta</taxon>
        <taxon>Pterygota</taxon>
        <taxon>Neoptera</taxon>
        <taxon>Endopterygota</taxon>
        <taxon>Lepidoptera</taxon>
        <taxon>Glossata</taxon>
        <taxon>Ditrysia</taxon>
        <taxon>Papilionoidea</taxon>
        <taxon>Nymphalidae</taxon>
        <taxon>Satyrinae</taxon>
        <taxon>Satyrini</taxon>
        <taxon>Parargina</taxon>
        <taxon>Pararge</taxon>
    </lineage>
</organism>
<gene>
    <name evidence="1" type="primary">jg11172</name>
    <name evidence="1" type="ORF">PAEG_LOCUS14503</name>
</gene>
<accession>A0A8S4RM23</accession>
<name>A0A8S4RM23_9NEOP</name>
<protein>
    <submittedName>
        <fullName evidence="1">Jg11172 protein</fullName>
    </submittedName>
</protein>
<sequence length="142" mass="16052">MSAPASGTDDIRRVAGSCWRQAAQNRGFWNFLQKTNVQQWTSIGCNDDDGSFQQIRATKDFQMEGEKDYSIVLVVYYRIVEFLEVTQDGVYHVGVRLQGRSFSHQRAQLIGDRGEFLCGHPKVPAKELTVQAEFSEAGTFPK</sequence>